<evidence type="ECO:0000256" key="5">
    <source>
        <dbReference type="SAM" id="Phobius"/>
    </source>
</evidence>
<dbReference type="Pfam" id="PF04932">
    <property type="entry name" value="Wzy_C"/>
    <property type="match status" value="1"/>
</dbReference>
<feature type="transmembrane region" description="Helical" evidence="5">
    <location>
        <begin position="516"/>
        <end position="541"/>
    </location>
</feature>
<evidence type="ECO:0000256" key="3">
    <source>
        <dbReference type="ARBA" id="ARBA00022989"/>
    </source>
</evidence>
<dbReference type="Proteomes" id="UP001321582">
    <property type="component" value="Chromosome"/>
</dbReference>
<reference evidence="7 8" key="1">
    <citation type="submission" date="2022-11" db="EMBL/GenBank/DDBJ databases">
        <title>Haliovirga abyssi gen. nov., sp. nov., a mesophilic fermentative bacterium isolated from the Iheya North hydrothermal field and the proposal of Haliovirgaceae fam. nov.</title>
        <authorList>
            <person name="Miyazaki U."/>
            <person name="Tame A."/>
            <person name="Miyazaki J."/>
            <person name="Takai K."/>
            <person name="Sawayama S."/>
            <person name="Kitajima M."/>
            <person name="Okamoto A."/>
            <person name="Nakagawa S."/>
        </authorList>
    </citation>
    <scope>NUCLEOTIDE SEQUENCE [LARGE SCALE GENOMIC DNA]</scope>
    <source>
        <strain evidence="7 8">IC12</strain>
    </source>
</reference>
<dbReference type="GO" id="GO:0016020">
    <property type="term" value="C:membrane"/>
    <property type="evidence" value="ECO:0007669"/>
    <property type="project" value="UniProtKB-SubCell"/>
</dbReference>
<feature type="transmembrane region" description="Helical" evidence="5">
    <location>
        <begin position="579"/>
        <end position="597"/>
    </location>
</feature>
<name>A0AAU9DSQ9_9FUSO</name>
<feature type="transmembrane region" description="Helical" evidence="5">
    <location>
        <begin position="98"/>
        <end position="123"/>
    </location>
</feature>
<organism evidence="7 8">
    <name type="scientific">Haliovirga abyssi</name>
    <dbReference type="NCBI Taxonomy" id="2996794"/>
    <lineage>
        <taxon>Bacteria</taxon>
        <taxon>Fusobacteriati</taxon>
        <taxon>Fusobacteriota</taxon>
        <taxon>Fusobacteriia</taxon>
        <taxon>Fusobacteriales</taxon>
        <taxon>Haliovirgaceae</taxon>
        <taxon>Haliovirga</taxon>
    </lineage>
</organism>
<sequence>MKKNKSDIIKAADEKKENTQSIIKLLPILIILAIVPLIVFLKVVKLTGARHDFWTGEPRNWDFFSYYKVIWIYVLTVISLGSSYFVKRIKKSNFYIPLLAYGILISLSSMVSKYKIISLYGFVDRYEGAFVLICYLFLTFITFNLIKNKFDIKLIFFALGIGAFIMSLIGIFQFFGMDIFRTYQGKLWILPPDWEKLADSLKFTFAPGTIYATLYNTNYVGSYMSMLFLLSIIAVIYTKNKVKLSIIIIFNLLMYSNWIGCRSRAGMVGGTAGLILLIIIFRKKLLKKWMLILGLVVSYIVIALLMNLYTIKAEYSSGPLLAKIASLGSAAKQVVEGSNVALKDIVMKKNRIEIRTKKETFIMEIDKEKIKFYDTINNVLEYKIIKDENKDKVIIFKNEKYSKYKVKLSENNIFTLYFNGMKLNFIYMKNGFKLINSKGKLDTFHNIDRIKFFDGKEKAGSMRFYIWSRSIPLLKKTLFLGFGPDTFAIYFPQNDYIGKLKAFGTIYEVVDKPHDMYLQIAINTGVLSLIAFLVLVIGYIYQSLNIYLKRNLNEFEIISGGAIAVAIFAYLVTATFNDSLVSVAPVFWVLLGAGLGINRLNEEKKQKLEDE</sequence>
<evidence type="ECO:0000313" key="7">
    <source>
        <dbReference type="EMBL" id="BDU50094.1"/>
    </source>
</evidence>
<dbReference type="PANTHER" id="PTHR37422">
    <property type="entry name" value="TEICHURONIC ACID BIOSYNTHESIS PROTEIN TUAE"/>
    <property type="match status" value="1"/>
</dbReference>
<comment type="subcellular location">
    <subcellularLocation>
        <location evidence="1">Membrane</location>
        <topology evidence="1">Multi-pass membrane protein</topology>
    </subcellularLocation>
</comment>
<keyword evidence="4 5" id="KW-0472">Membrane</keyword>
<keyword evidence="2 5" id="KW-0812">Transmembrane</keyword>
<feature type="transmembrane region" description="Helical" evidence="5">
    <location>
        <begin position="21"/>
        <end position="44"/>
    </location>
</feature>
<feature type="domain" description="O-antigen ligase-related" evidence="6">
    <location>
        <begin position="443"/>
        <end position="533"/>
    </location>
</feature>
<dbReference type="InterPro" id="IPR051533">
    <property type="entry name" value="WaaL-like"/>
</dbReference>
<feature type="transmembrane region" description="Helical" evidence="5">
    <location>
        <begin position="219"/>
        <end position="237"/>
    </location>
</feature>
<gene>
    <name evidence="7" type="ORF">HLVA_06630</name>
</gene>
<dbReference type="EMBL" id="AP027059">
    <property type="protein sequence ID" value="BDU50094.1"/>
    <property type="molecule type" value="Genomic_DNA"/>
</dbReference>
<keyword evidence="8" id="KW-1185">Reference proteome</keyword>
<feature type="transmembrane region" description="Helical" evidence="5">
    <location>
        <begin position="154"/>
        <end position="175"/>
    </location>
</feature>
<keyword evidence="3 5" id="KW-1133">Transmembrane helix</keyword>
<evidence type="ECO:0000313" key="8">
    <source>
        <dbReference type="Proteomes" id="UP001321582"/>
    </source>
</evidence>
<feature type="transmembrane region" description="Helical" evidence="5">
    <location>
        <begin position="553"/>
        <end position="573"/>
    </location>
</feature>
<proteinExistence type="predicted"/>
<dbReference type="RefSeq" id="WP_307905030.1">
    <property type="nucleotide sequence ID" value="NZ_AP027059.1"/>
</dbReference>
<feature type="transmembrane region" description="Helical" evidence="5">
    <location>
        <begin position="64"/>
        <end position="86"/>
    </location>
</feature>
<evidence type="ECO:0000256" key="2">
    <source>
        <dbReference type="ARBA" id="ARBA00022692"/>
    </source>
</evidence>
<feature type="transmembrane region" description="Helical" evidence="5">
    <location>
        <begin position="265"/>
        <end position="282"/>
    </location>
</feature>
<accession>A0AAU9DSQ9</accession>
<dbReference type="PANTHER" id="PTHR37422:SF13">
    <property type="entry name" value="LIPOPOLYSACCHARIDE BIOSYNTHESIS PROTEIN PA4999-RELATED"/>
    <property type="match status" value="1"/>
</dbReference>
<feature type="transmembrane region" description="Helical" evidence="5">
    <location>
        <begin position="289"/>
        <end position="309"/>
    </location>
</feature>
<feature type="transmembrane region" description="Helical" evidence="5">
    <location>
        <begin position="129"/>
        <end position="147"/>
    </location>
</feature>
<dbReference type="InterPro" id="IPR007016">
    <property type="entry name" value="O-antigen_ligase-rel_domated"/>
</dbReference>
<evidence type="ECO:0000256" key="1">
    <source>
        <dbReference type="ARBA" id="ARBA00004141"/>
    </source>
</evidence>
<feature type="transmembrane region" description="Helical" evidence="5">
    <location>
        <begin position="244"/>
        <end position="259"/>
    </location>
</feature>
<evidence type="ECO:0000256" key="4">
    <source>
        <dbReference type="ARBA" id="ARBA00023136"/>
    </source>
</evidence>
<protein>
    <submittedName>
        <fullName evidence="7">Polymerase</fullName>
    </submittedName>
</protein>
<dbReference type="AlphaFoldDB" id="A0AAU9DSQ9"/>
<evidence type="ECO:0000259" key="6">
    <source>
        <dbReference type="Pfam" id="PF04932"/>
    </source>
</evidence>
<dbReference type="KEGG" id="haby:HLVA_06630"/>